<dbReference type="InterPro" id="IPR012951">
    <property type="entry name" value="BBE"/>
</dbReference>
<dbReference type="InterPro" id="IPR006094">
    <property type="entry name" value="Oxid_FAD_bind_N"/>
</dbReference>
<evidence type="ECO:0000256" key="2">
    <source>
        <dbReference type="ARBA" id="ARBA00022630"/>
    </source>
</evidence>
<evidence type="ECO:0000313" key="9">
    <source>
        <dbReference type="Proteomes" id="UP000011715"/>
    </source>
</evidence>
<keyword evidence="4" id="KW-0560">Oxidoreductase</keyword>
<keyword evidence="9" id="KW-1185">Reference proteome</keyword>
<evidence type="ECO:0000256" key="5">
    <source>
        <dbReference type="SAM" id="MobiDB-lite"/>
    </source>
</evidence>
<dbReference type="GO" id="GO:0016491">
    <property type="term" value="F:oxidoreductase activity"/>
    <property type="evidence" value="ECO:0007669"/>
    <property type="project" value="UniProtKB-KW"/>
</dbReference>
<feature type="region of interest" description="Disordered" evidence="5">
    <location>
        <begin position="472"/>
        <end position="511"/>
    </location>
</feature>
<dbReference type="EMBL" id="GL876967">
    <property type="protein sequence ID" value="KLU83739.1"/>
    <property type="molecule type" value="Genomic_DNA"/>
</dbReference>
<dbReference type="PANTHER" id="PTHR42973:SF17">
    <property type="entry name" value="OXIDASE, PUTATIVE (AFU_ORTHOLOGUE AFUA_6G14340)-RELATED"/>
    <property type="match status" value="1"/>
</dbReference>
<dbReference type="GO" id="GO:0071949">
    <property type="term" value="F:FAD binding"/>
    <property type="evidence" value="ECO:0007669"/>
    <property type="project" value="InterPro"/>
</dbReference>
<name>A0A0C4DSB2_MAGP6</name>
<evidence type="ECO:0000313" key="8">
    <source>
        <dbReference type="EnsemblFungi" id="MAPG_02790T0"/>
    </source>
</evidence>
<dbReference type="InterPro" id="IPR016169">
    <property type="entry name" value="FAD-bd_PCMH_sub2"/>
</dbReference>
<dbReference type="AlphaFoldDB" id="A0A0C4DSB2"/>
<feature type="compositionally biased region" description="Low complexity" evidence="5">
    <location>
        <begin position="479"/>
        <end position="500"/>
    </location>
</feature>
<dbReference type="PANTHER" id="PTHR42973">
    <property type="entry name" value="BINDING OXIDOREDUCTASE, PUTATIVE (AFU_ORTHOLOGUE AFUA_1G17690)-RELATED"/>
    <property type="match status" value="1"/>
</dbReference>
<reference evidence="8" key="4">
    <citation type="journal article" date="2015" name="G3 (Bethesda)">
        <title>Genome sequences of three phytopathogenic species of the Magnaporthaceae family of fungi.</title>
        <authorList>
            <person name="Okagaki L.H."/>
            <person name="Nunes C.C."/>
            <person name="Sailsbery J."/>
            <person name="Clay B."/>
            <person name="Brown D."/>
            <person name="John T."/>
            <person name="Oh Y."/>
            <person name="Young N."/>
            <person name="Fitzgerald M."/>
            <person name="Haas B.J."/>
            <person name="Zeng Q."/>
            <person name="Young S."/>
            <person name="Adiconis X."/>
            <person name="Fan L."/>
            <person name="Levin J.Z."/>
            <person name="Mitchell T.K."/>
            <person name="Okubara P.A."/>
            <person name="Farman M.L."/>
            <person name="Kohn L.M."/>
            <person name="Birren B."/>
            <person name="Ma L.-J."/>
            <person name="Dean R.A."/>
        </authorList>
    </citation>
    <scope>NUCLEOTIDE SEQUENCE</scope>
    <source>
        <strain evidence="8">ATCC 64411 / 73-15</strain>
    </source>
</reference>
<dbReference type="OMA" id="QPDEIWS"/>
<dbReference type="EMBL" id="ADBL01000676">
    <property type="status" value="NOT_ANNOTATED_CDS"/>
    <property type="molecule type" value="Genomic_DNA"/>
</dbReference>
<reference evidence="7" key="1">
    <citation type="submission" date="2010-05" db="EMBL/GenBank/DDBJ databases">
        <title>The Genome Sequence of Magnaporthe poae strain ATCC 64411.</title>
        <authorList>
            <consortium name="The Broad Institute Genome Sequencing Platform"/>
            <consortium name="Broad Institute Genome Sequencing Center for Infectious Disease"/>
            <person name="Ma L.-J."/>
            <person name="Dead R."/>
            <person name="Young S."/>
            <person name="Zeng Q."/>
            <person name="Koehrsen M."/>
            <person name="Alvarado L."/>
            <person name="Berlin A."/>
            <person name="Chapman S.B."/>
            <person name="Chen Z."/>
            <person name="Freedman E."/>
            <person name="Gellesch M."/>
            <person name="Goldberg J."/>
            <person name="Griggs A."/>
            <person name="Gujja S."/>
            <person name="Heilman E.R."/>
            <person name="Heiman D."/>
            <person name="Hepburn T."/>
            <person name="Howarth C."/>
            <person name="Jen D."/>
            <person name="Larson L."/>
            <person name="Mehta T."/>
            <person name="Neiman D."/>
            <person name="Pearson M."/>
            <person name="Roberts A."/>
            <person name="Saif S."/>
            <person name="Shea T."/>
            <person name="Shenoy N."/>
            <person name="Sisk P."/>
            <person name="Stolte C."/>
            <person name="Sykes S."/>
            <person name="Walk T."/>
            <person name="White J."/>
            <person name="Yandava C."/>
            <person name="Haas B."/>
            <person name="Nusbaum C."/>
            <person name="Birren B."/>
        </authorList>
    </citation>
    <scope>NUCLEOTIDE SEQUENCE</scope>
    <source>
        <strain evidence="7">ATCC 64411</strain>
    </source>
</reference>
<gene>
    <name evidence="7" type="ORF">MAPG_02790</name>
</gene>
<dbReference type="Gene3D" id="3.40.462.20">
    <property type="match status" value="1"/>
</dbReference>
<dbReference type="VEuPathDB" id="FungiDB:MAPG_02790"/>
<reference evidence="9" key="2">
    <citation type="submission" date="2010-05" db="EMBL/GenBank/DDBJ databases">
        <title>The genome sequence of Magnaporthe poae strain ATCC 64411.</title>
        <authorList>
            <person name="Ma L.-J."/>
            <person name="Dead R."/>
            <person name="Young S."/>
            <person name="Zeng Q."/>
            <person name="Koehrsen M."/>
            <person name="Alvarado L."/>
            <person name="Berlin A."/>
            <person name="Chapman S.B."/>
            <person name="Chen Z."/>
            <person name="Freedman E."/>
            <person name="Gellesch M."/>
            <person name="Goldberg J."/>
            <person name="Griggs A."/>
            <person name="Gujja S."/>
            <person name="Heilman E.R."/>
            <person name="Heiman D."/>
            <person name="Hepburn T."/>
            <person name="Howarth C."/>
            <person name="Jen D."/>
            <person name="Larson L."/>
            <person name="Mehta T."/>
            <person name="Neiman D."/>
            <person name="Pearson M."/>
            <person name="Roberts A."/>
            <person name="Saif S."/>
            <person name="Shea T."/>
            <person name="Shenoy N."/>
            <person name="Sisk P."/>
            <person name="Stolte C."/>
            <person name="Sykes S."/>
            <person name="Walk T."/>
            <person name="White J."/>
            <person name="Yandava C."/>
            <person name="Haas B."/>
            <person name="Nusbaum C."/>
            <person name="Birren B."/>
        </authorList>
    </citation>
    <scope>NUCLEOTIDE SEQUENCE [LARGE SCALE GENOMIC DNA]</scope>
    <source>
        <strain evidence="9">ATCC 64411 / 73-15</strain>
    </source>
</reference>
<dbReference type="Proteomes" id="UP000011715">
    <property type="component" value="Unassembled WGS sequence"/>
</dbReference>
<sequence length="532" mass="57239">MGNSPSSLQTCLNQVCAGQNGCVGYPVFNGDPLYQVAWVKPYNLDSAAAVNPVAVVRPRTAEQVAGVIKCAAANGKKVQAKSGGHSYGNYGLGGPGTTDVVAIDMTNFKKFEIDRTSWKATIGAGNNLGRVSKLLQDNGGRAVAHGVCPDVGLGGHATIGGLGPMSRMWGSCLDHVLEVEVVTADGKVQRASETQNSDLFFALKGAGASFGVITEFVMKTQQSFGQTVQYTYSFTFASMRDQWRTFKAWQDLVSDPKLDRRFGSQIDITPLGCIIQGTFFGSKAEFDATGIASRLPSTRNRTLLTRDWLGTLAHNAETEALYLSNIPAPFYSKSLGFRQQDLLSEDAIKAMFNYLADTDPGTILWTIIFDLAGGATNDVAMNATAYAHRDKAMFYQSYAIGLPQVSDTTRRFVTGFHEQVVKSIPSQAGEATLYGGYVDPGLGADAQSSYWGSNYPALQQIKAKWDPNNIFHNHQSVRPASKSPSGNNPSSTTPVTPNDSKATGNPQHNGASRWSTRWLLLALASVVTQLLI</sequence>
<dbReference type="STRING" id="644358.A0A0C4DSB2"/>
<organism evidence="8 9">
    <name type="scientific">Magnaporthiopsis poae (strain ATCC 64411 / 73-15)</name>
    <name type="common">Kentucky bluegrass fungus</name>
    <name type="synonym">Magnaporthe poae</name>
    <dbReference type="NCBI Taxonomy" id="644358"/>
    <lineage>
        <taxon>Eukaryota</taxon>
        <taxon>Fungi</taxon>
        <taxon>Dikarya</taxon>
        <taxon>Ascomycota</taxon>
        <taxon>Pezizomycotina</taxon>
        <taxon>Sordariomycetes</taxon>
        <taxon>Sordariomycetidae</taxon>
        <taxon>Magnaporthales</taxon>
        <taxon>Magnaporthaceae</taxon>
        <taxon>Magnaporthiopsis</taxon>
    </lineage>
</organism>
<dbReference type="Gene3D" id="3.30.465.10">
    <property type="match status" value="1"/>
</dbReference>
<evidence type="ECO:0000256" key="3">
    <source>
        <dbReference type="ARBA" id="ARBA00022827"/>
    </source>
</evidence>
<reference evidence="7" key="3">
    <citation type="submission" date="2011-03" db="EMBL/GenBank/DDBJ databases">
        <title>Annotation of Magnaporthe poae ATCC 64411.</title>
        <authorList>
            <person name="Ma L.-J."/>
            <person name="Dead R."/>
            <person name="Young S.K."/>
            <person name="Zeng Q."/>
            <person name="Gargeya S."/>
            <person name="Fitzgerald M."/>
            <person name="Haas B."/>
            <person name="Abouelleil A."/>
            <person name="Alvarado L."/>
            <person name="Arachchi H.M."/>
            <person name="Berlin A."/>
            <person name="Brown A."/>
            <person name="Chapman S.B."/>
            <person name="Chen Z."/>
            <person name="Dunbar C."/>
            <person name="Freedman E."/>
            <person name="Gearin G."/>
            <person name="Gellesch M."/>
            <person name="Goldberg J."/>
            <person name="Griggs A."/>
            <person name="Gujja S."/>
            <person name="Heiman D."/>
            <person name="Howarth C."/>
            <person name="Larson L."/>
            <person name="Lui A."/>
            <person name="MacDonald P.J.P."/>
            <person name="Mehta T."/>
            <person name="Montmayeur A."/>
            <person name="Murphy C."/>
            <person name="Neiman D."/>
            <person name="Pearson M."/>
            <person name="Priest M."/>
            <person name="Roberts A."/>
            <person name="Saif S."/>
            <person name="Shea T."/>
            <person name="Shenoy N."/>
            <person name="Sisk P."/>
            <person name="Stolte C."/>
            <person name="Sykes S."/>
            <person name="Yandava C."/>
            <person name="Wortman J."/>
            <person name="Nusbaum C."/>
            <person name="Birren B."/>
        </authorList>
    </citation>
    <scope>NUCLEOTIDE SEQUENCE</scope>
    <source>
        <strain evidence="7">ATCC 64411</strain>
    </source>
</reference>
<evidence type="ECO:0000256" key="1">
    <source>
        <dbReference type="ARBA" id="ARBA00005466"/>
    </source>
</evidence>
<proteinExistence type="inferred from homology"/>
<evidence type="ECO:0000313" key="7">
    <source>
        <dbReference type="EMBL" id="KLU83739.1"/>
    </source>
</evidence>
<dbReference type="EnsemblFungi" id="MAPG_02790T0">
    <property type="protein sequence ID" value="MAPG_02790T0"/>
    <property type="gene ID" value="MAPG_02790"/>
</dbReference>
<dbReference type="Pfam" id="PF08031">
    <property type="entry name" value="BBE"/>
    <property type="match status" value="1"/>
</dbReference>
<dbReference type="SUPFAM" id="SSF56176">
    <property type="entry name" value="FAD-binding/transporter-associated domain-like"/>
    <property type="match status" value="1"/>
</dbReference>
<dbReference type="InterPro" id="IPR016166">
    <property type="entry name" value="FAD-bd_PCMH"/>
</dbReference>
<protein>
    <recommendedName>
        <fullName evidence="6">FAD-binding PCMH-type domain-containing protein</fullName>
    </recommendedName>
</protein>
<dbReference type="PROSITE" id="PS51387">
    <property type="entry name" value="FAD_PCMH"/>
    <property type="match status" value="1"/>
</dbReference>
<dbReference type="InterPro" id="IPR036318">
    <property type="entry name" value="FAD-bd_PCMH-like_sf"/>
</dbReference>
<evidence type="ECO:0000256" key="4">
    <source>
        <dbReference type="ARBA" id="ARBA00023002"/>
    </source>
</evidence>
<dbReference type="InterPro" id="IPR050416">
    <property type="entry name" value="FAD-linked_Oxidoreductase"/>
</dbReference>
<dbReference type="OrthoDB" id="415825at2759"/>
<keyword evidence="3" id="KW-0274">FAD</keyword>
<accession>A0A0C4DSB2</accession>
<dbReference type="Pfam" id="PF01565">
    <property type="entry name" value="FAD_binding_4"/>
    <property type="match status" value="1"/>
</dbReference>
<reference evidence="8" key="5">
    <citation type="submission" date="2015-06" db="UniProtKB">
        <authorList>
            <consortium name="EnsemblFungi"/>
        </authorList>
    </citation>
    <scope>IDENTIFICATION</scope>
    <source>
        <strain evidence="8">ATCC 64411</strain>
    </source>
</reference>
<comment type="similarity">
    <text evidence="1">Belongs to the oxygen-dependent FAD-linked oxidoreductase family.</text>
</comment>
<dbReference type="eggNOG" id="ENOG502QVGN">
    <property type="taxonomic scope" value="Eukaryota"/>
</dbReference>
<feature type="compositionally biased region" description="Polar residues" evidence="5">
    <location>
        <begin position="501"/>
        <end position="511"/>
    </location>
</feature>
<evidence type="ECO:0000259" key="6">
    <source>
        <dbReference type="PROSITE" id="PS51387"/>
    </source>
</evidence>
<feature type="domain" description="FAD-binding PCMH-type" evidence="6">
    <location>
        <begin position="48"/>
        <end position="223"/>
    </location>
</feature>
<keyword evidence="2" id="KW-0285">Flavoprotein</keyword>